<protein>
    <submittedName>
        <fullName evidence="2">Uncharacterized protein</fullName>
    </submittedName>
</protein>
<evidence type="ECO:0000256" key="1">
    <source>
        <dbReference type="SAM" id="MobiDB-lite"/>
    </source>
</evidence>
<reference evidence="2 3" key="1">
    <citation type="journal article" date="2024" name="J Genomics">
        <title>Draft genome sequencing and assembly of Favolaschia claudopus CIRM-BRFM 2984 isolated from oak limbs.</title>
        <authorList>
            <person name="Navarro D."/>
            <person name="Drula E."/>
            <person name="Chaduli D."/>
            <person name="Cazenave R."/>
            <person name="Ahrendt S."/>
            <person name="Wang J."/>
            <person name="Lipzen A."/>
            <person name="Daum C."/>
            <person name="Barry K."/>
            <person name="Grigoriev I.V."/>
            <person name="Favel A."/>
            <person name="Rosso M.N."/>
            <person name="Martin F."/>
        </authorList>
    </citation>
    <scope>NUCLEOTIDE SEQUENCE [LARGE SCALE GENOMIC DNA]</scope>
    <source>
        <strain evidence="2 3">CIRM-BRFM 2984</strain>
    </source>
</reference>
<organism evidence="2 3">
    <name type="scientific">Favolaschia claudopus</name>
    <dbReference type="NCBI Taxonomy" id="2862362"/>
    <lineage>
        <taxon>Eukaryota</taxon>
        <taxon>Fungi</taxon>
        <taxon>Dikarya</taxon>
        <taxon>Basidiomycota</taxon>
        <taxon>Agaricomycotina</taxon>
        <taxon>Agaricomycetes</taxon>
        <taxon>Agaricomycetidae</taxon>
        <taxon>Agaricales</taxon>
        <taxon>Marasmiineae</taxon>
        <taxon>Mycenaceae</taxon>
        <taxon>Favolaschia</taxon>
    </lineage>
</organism>
<evidence type="ECO:0000313" key="2">
    <source>
        <dbReference type="EMBL" id="KAK7027658.1"/>
    </source>
</evidence>
<feature type="region of interest" description="Disordered" evidence="1">
    <location>
        <begin position="1"/>
        <end position="52"/>
    </location>
</feature>
<dbReference type="Proteomes" id="UP001362999">
    <property type="component" value="Unassembled WGS sequence"/>
</dbReference>
<name>A0AAW0BM21_9AGAR</name>
<dbReference type="AlphaFoldDB" id="A0AAW0BM21"/>
<dbReference type="EMBL" id="JAWWNJ010000029">
    <property type="protein sequence ID" value="KAK7027658.1"/>
    <property type="molecule type" value="Genomic_DNA"/>
</dbReference>
<proteinExistence type="predicted"/>
<feature type="compositionally biased region" description="Gly residues" evidence="1">
    <location>
        <begin position="30"/>
        <end position="50"/>
    </location>
</feature>
<keyword evidence="3" id="KW-1185">Reference proteome</keyword>
<accession>A0AAW0BM21</accession>
<comment type="caution">
    <text evidence="2">The sequence shown here is derived from an EMBL/GenBank/DDBJ whole genome shotgun (WGS) entry which is preliminary data.</text>
</comment>
<gene>
    <name evidence="2" type="ORF">R3P38DRAFT_947925</name>
</gene>
<evidence type="ECO:0000313" key="3">
    <source>
        <dbReference type="Proteomes" id="UP001362999"/>
    </source>
</evidence>
<sequence length="576" mass="64201">MGSESHSEEASTDLSDVLPGTSLTTLNVSGGTGGQGGRGGQQGGTGGNGEGPTFNVSGAAGWIVQINDRSVLPNSRTLGSAIDFAPPAISIWDINLQREVYLDGLQAYSRRRRNIVRRYYTAELKDRKEMTVVVYEGQNAKEELNDDVTKYMKFRHPSFLQLYGIVHSGNIHATIFHEALIPFRFRNLESVYRQSPMLPCYTYAYLASEFYAATDYIRDIFATQWSDIPAPQDYTFFLRPSTGRLCLDFEGHDSEPWSFAVTQNITPMSLLSTIDTQTIIDALTIEQYHGVCHRAFSMDGVGFFPLTATVHLGAIYHTAGHRNLSSPLAIARMLSPSIKIDAAWTSLRLNSVEPQIMESGWNCFRIDESDICGFPFTCVFFFSPDTDTWLSQASHIFNLLGVFSNLENYVLSRRVDFRISLQPEGHWQLPMPYVFLFLCPPQSFRIGPASFKLPKHIGYWSLDPLGMDPLSAEQAAELGLPSFDISIISRAHSAWSGTVYAGLRQFHQGFDPDSQDLARHLGVPLYELYSDHEKSASVDGGAAHIEELPTCDCPDQLEEGNEGEPIILHIEIPHSR</sequence>